<gene>
    <name evidence="13" type="ORF">HPP92_025244</name>
    <name evidence="12" type="ORF">HPP92_025500</name>
</gene>
<comment type="caution">
    <text evidence="13">The sequence shown here is derived from an EMBL/GenBank/DDBJ whole genome shotgun (WGS) entry which is preliminary data.</text>
</comment>
<evidence type="ECO:0000256" key="2">
    <source>
        <dbReference type="ARBA" id="ARBA00022771"/>
    </source>
</evidence>
<protein>
    <recommendedName>
        <fullName evidence="9">Dof zinc finger protein</fullName>
    </recommendedName>
</protein>
<comment type="subcellular location">
    <subcellularLocation>
        <location evidence="8 9">Nucleus</location>
    </subcellularLocation>
</comment>
<feature type="region of interest" description="Disordered" evidence="10">
    <location>
        <begin position="81"/>
        <end position="101"/>
    </location>
</feature>
<dbReference type="GO" id="GO:0003700">
    <property type="term" value="F:DNA-binding transcription factor activity"/>
    <property type="evidence" value="ECO:0007669"/>
    <property type="project" value="UniProtKB-UniRule"/>
</dbReference>
<dbReference type="AlphaFoldDB" id="A0A835UAF0"/>
<evidence type="ECO:0000256" key="5">
    <source>
        <dbReference type="ARBA" id="ARBA00023125"/>
    </source>
</evidence>
<evidence type="ECO:0000256" key="6">
    <source>
        <dbReference type="ARBA" id="ARBA00023163"/>
    </source>
</evidence>
<feature type="region of interest" description="Disordered" evidence="10">
    <location>
        <begin position="166"/>
        <end position="197"/>
    </location>
</feature>
<evidence type="ECO:0000256" key="8">
    <source>
        <dbReference type="PROSITE-ProRule" id="PRU00071"/>
    </source>
</evidence>
<evidence type="ECO:0000259" key="11">
    <source>
        <dbReference type="PROSITE" id="PS50884"/>
    </source>
</evidence>
<sequence>MDTAQWPRQGMAEVNALESNRENFRWGRRVVNPRMQQKTLICPRCNSINTKFCYYNNYSLRQPRFFCKTCRRYWTEGGSLRDVPVGGSSRKNKASPSSTSSFNPLFATAAPPLMLCSPRPPSARDLPNPNACFACFEGGYGMHGLQEGGPDRLLVIPYESFKHVPGAADGGNGNGNGLVMKAEEEEEEGHGRRKGGY</sequence>
<keyword evidence="7 8" id="KW-0539">Nucleus</keyword>
<dbReference type="GO" id="GO:0005634">
    <property type="term" value="C:nucleus"/>
    <property type="evidence" value="ECO:0007669"/>
    <property type="project" value="UniProtKB-SubCell"/>
</dbReference>
<evidence type="ECO:0000313" key="12">
    <source>
        <dbReference type="EMBL" id="KAG0452836.1"/>
    </source>
</evidence>
<dbReference type="InterPro" id="IPR045174">
    <property type="entry name" value="Dof"/>
</dbReference>
<name>A0A835UAF0_VANPL</name>
<dbReference type="PROSITE" id="PS01361">
    <property type="entry name" value="ZF_DOF_1"/>
    <property type="match status" value="1"/>
</dbReference>
<reference evidence="14 15" key="1">
    <citation type="journal article" date="2020" name="Nat. Food">
        <title>A phased Vanilla planifolia genome enables genetic improvement of flavour and production.</title>
        <authorList>
            <person name="Hasing T."/>
            <person name="Tang H."/>
            <person name="Brym M."/>
            <person name="Khazi F."/>
            <person name="Huang T."/>
            <person name="Chambers A.H."/>
        </authorList>
    </citation>
    <scope>NUCLEOTIDE SEQUENCE [LARGE SCALE GENOMIC DNA]</scope>
    <source>
        <tissue evidence="13">Leaf</tissue>
    </source>
</reference>
<evidence type="ECO:0000256" key="7">
    <source>
        <dbReference type="ARBA" id="ARBA00023242"/>
    </source>
</evidence>
<dbReference type="GO" id="GO:0008270">
    <property type="term" value="F:zinc ion binding"/>
    <property type="evidence" value="ECO:0007669"/>
    <property type="project" value="UniProtKB-KW"/>
</dbReference>
<dbReference type="GO" id="GO:0003677">
    <property type="term" value="F:DNA binding"/>
    <property type="evidence" value="ECO:0007669"/>
    <property type="project" value="UniProtKB-UniRule"/>
</dbReference>
<keyword evidence="2 8" id="KW-0863">Zinc-finger</keyword>
<dbReference type="EMBL" id="JADCNL010000014">
    <property type="protein sequence ID" value="KAG0452836.1"/>
    <property type="molecule type" value="Genomic_DNA"/>
</dbReference>
<dbReference type="Proteomes" id="UP000636800">
    <property type="component" value="Unassembled WGS sequence"/>
</dbReference>
<accession>A0A835UAF0</accession>
<evidence type="ECO:0000256" key="1">
    <source>
        <dbReference type="ARBA" id="ARBA00022723"/>
    </source>
</evidence>
<dbReference type="EMBL" id="JADCNM010000014">
    <property type="protein sequence ID" value="KAG0453940.1"/>
    <property type="molecule type" value="Genomic_DNA"/>
</dbReference>
<proteinExistence type="predicted"/>
<dbReference type="Proteomes" id="UP000639772">
    <property type="component" value="Unassembled WGS sequence"/>
</dbReference>
<evidence type="ECO:0000256" key="9">
    <source>
        <dbReference type="RuleBase" id="RU369094"/>
    </source>
</evidence>
<dbReference type="PROSITE" id="PS50884">
    <property type="entry name" value="ZF_DOF_2"/>
    <property type="match status" value="1"/>
</dbReference>
<keyword evidence="4 9" id="KW-0805">Transcription regulation</keyword>
<evidence type="ECO:0000256" key="4">
    <source>
        <dbReference type="ARBA" id="ARBA00023015"/>
    </source>
</evidence>
<keyword evidence="6 9" id="KW-0804">Transcription</keyword>
<dbReference type="InterPro" id="IPR003851">
    <property type="entry name" value="Znf_Dof"/>
</dbReference>
<evidence type="ECO:0000256" key="10">
    <source>
        <dbReference type="SAM" id="MobiDB-lite"/>
    </source>
</evidence>
<dbReference type="OrthoDB" id="1927254at2759"/>
<evidence type="ECO:0000313" key="14">
    <source>
        <dbReference type="Proteomes" id="UP000636800"/>
    </source>
</evidence>
<evidence type="ECO:0000313" key="15">
    <source>
        <dbReference type="Proteomes" id="UP000639772"/>
    </source>
</evidence>
<evidence type="ECO:0000313" key="13">
    <source>
        <dbReference type="EMBL" id="KAG0453940.1"/>
    </source>
</evidence>
<dbReference type="PANTHER" id="PTHR31992:SF285">
    <property type="entry name" value="DOF ZINC FINGER PROTEIN DOF4.6"/>
    <property type="match status" value="1"/>
</dbReference>
<organism evidence="13 15">
    <name type="scientific">Vanilla planifolia</name>
    <name type="common">Vanilla</name>
    <dbReference type="NCBI Taxonomy" id="51239"/>
    <lineage>
        <taxon>Eukaryota</taxon>
        <taxon>Viridiplantae</taxon>
        <taxon>Streptophyta</taxon>
        <taxon>Embryophyta</taxon>
        <taxon>Tracheophyta</taxon>
        <taxon>Spermatophyta</taxon>
        <taxon>Magnoliopsida</taxon>
        <taxon>Liliopsida</taxon>
        <taxon>Asparagales</taxon>
        <taxon>Orchidaceae</taxon>
        <taxon>Vanilloideae</taxon>
        <taxon>Vanilleae</taxon>
        <taxon>Vanilla</taxon>
    </lineage>
</organism>
<dbReference type="Pfam" id="PF02701">
    <property type="entry name" value="Zn_ribbon_Dof"/>
    <property type="match status" value="1"/>
</dbReference>
<keyword evidence="3 9" id="KW-0862">Zinc</keyword>
<keyword evidence="5 8" id="KW-0238">DNA-binding</keyword>
<evidence type="ECO:0000256" key="3">
    <source>
        <dbReference type="ARBA" id="ARBA00022833"/>
    </source>
</evidence>
<comment type="function">
    <text evidence="9">Transcription factor that binds specifically to a 5'-AA[AG]G-3' consensus core sequence.</text>
</comment>
<keyword evidence="14" id="KW-1185">Reference proteome</keyword>
<feature type="domain" description="Dof-type" evidence="11">
    <location>
        <begin position="40"/>
        <end position="94"/>
    </location>
</feature>
<dbReference type="PANTHER" id="PTHR31992">
    <property type="entry name" value="DOF ZINC FINGER PROTEIN DOF1.4-RELATED"/>
    <property type="match status" value="1"/>
</dbReference>
<keyword evidence="1 9" id="KW-0479">Metal-binding</keyword>